<dbReference type="Proteomes" id="UP000552644">
    <property type="component" value="Unassembled WGS sequence"/>
</dbReference>
<proteinExistence type="predicted"/>
<accession>A0A7W7QK55</accession>
<evidence type="ECO:0000313" key="2">
    <source>
        <dbReference type="Proteomes" id="UP000552644"/>
    </source>
</evidence>
<dbReference type="AlphaFoldDB" id="A0A7W7QK55"/>
<gene>
    <name evidence="1" type="ORF">FHS44_002167</name>
</gene>
<dbReference type="RefSeq" id="WP_184713798.1">
    <property type="nucleotide sequence ID" value="NZ_JACHJP010000002.1"/>
</dbReference>
<evidence type="ECO:0000313" key="1">
    <source>
        <dbReference type="EMBL" id="MBB4915082.1"/>
    </source>
</evidence>
<dbReference type="EMBL" id="JACHJP010000002">
    <property type="protein sequence ID" value="MBB4915082.1"/>
    <property type="molecule type" value="Genomic_DNA"/>
</dbReference>
<comment type="caution">
    <text evidence="1">The sequence shown here is derived from an EMBL/GenBank/DDBJ whole genome shotgun (WGS) entry which is preliminary data.</text>
</comment>
<organism evidence="1 2">
    <name type="scientific">Streptosporangium saharense</name>
    <dbReference type="NCBI Taxonomy" id="1706840"/>
    <lineage>
        <taxon>Bacteria</taxon>
        <taxon>Bacillati</taxon>
        <taxon>Actinomycetota</taxon>
        <taxon>Actinomycetes</taxon>
        <taxon>Streptosporangiales</taxon>
        <taxon>Streptosporangiaceae</taxon>
        <taxon>Streptosporangium</taxon>
    </lineage>
</organism>
<keyword evidence="2" id="KW-1185">Reference proteome</keyword>
<protein>
    <submittedName>
        <fullName evidence="1">Uncharacterized protein</fullName>
    </submittedName>
</protein>
<name>A0A7W7QK55_9ACTN</name>
<sequence length="239" mass="24303">MPITVHSSSPSLVSGNAVSVTTGSFSPPAGALLVACQMTKYDSTMTLSNTGSALSWTQRVTQINTNGIAAIYTAPAISQFMTVTGTLDFFGGGTTAAMALKIYVLAGADMTQPIGTTGSTNSSGVQNWTFSAYTSTAADSLGICAASDDYQTSTPASTDVAESFNVSASSGSNWLSGMSIRKAATTPVPGTSVTFDIQSGEASASTRWAVAAVEIRAAATSSPQRPLIPACAVHRASAW</sequence>
<reference evidence="1 2" key="1">
    <citation type="submission" date="2020-08" db="EMBL/GenBank/DDBJ databases">
        <title>Genomic Encyclopedia of Type Strains, Phase III (KMG-III): the genomes of soil and plant-associated and newly described type strains.</title>
        <authorList>
            <person name="Whitman W."/>
        </authorList>
    </citation>
    <scope>NUCLEOTIDE SEQUENCE [LARGE SCALE GENOMIC DNA]</scope>
    <source>
        <strain evidence="1 2">CECT 8840</strain>
    </source>
</reference>